<dbReference type="VEuPathDB" id="TriTrypDB:TCDM_12390"/>
<accession>V5ASR3</accession>
<gene>
    <name evidence="3" type="ORF">TCDM_12390</name>
</gene>
<sequence length="257" mass="28128">MAEPGRPLRLLLLGPVPGPDRIHGEALRHLVRVARRAVPWLFDSRPCAGTVPRNSRRGAVLLLPNPERTASNRNSHQPVTLSSCLSKLLERISTTRIRDVIESQLALQPSGFLPGNSTPDPLLQIMAAVHRNAPQHRTAAYFVDHSNAFGTVSPDAVILKMQRRSIPNRIVRWSALCHNNTSAVVCIDKLTPSSRTLTRGAPQGTVLAPIMFVVVMQSRCSCPSNVPHFAEGSLLTPSPPSHRRATGMRSTRPQKKA</sequence>
<evidence type="ECO:0000313" key="3">
    <source>
        <dbReference type="EMBL" id="ESS58249.1"/>
    </source>
</evidence>
<evidence type="ECO:0000259" key="2">
    <source>
        <dbReference type="Pfam" id="PF00078"/>
    </source>
</evidence>
<comment type="caution">
    <text evidence="3">The sequence shown here is derived from an EMBL/GenBank/DDBJ whole genome shotgun (WGS) entry which is preliminary data.</text>
</comment>
<feature type="domain" description="Reverse transcriptase" evidence="2">
    <location>
        <begin position="74"/>
        <end position="218"/>
    </location>
</feature>
<protein>
    <recommendedName>
        <fullName evidence="2">Reverse transcriptase domain-containing protein</fullName>
    </recommendedName>
</protein>
<dbReference type="EMBL" id="AYLP01000560">
    <property type="protein sequence ID" value="ESS58249.1"/>
    <property type="molecule type" value="Genomic_DNA"/>
</dbReference>
<name>V5ASR3_TRYCR</name>
<organism evidence="3 4">
    <name type="scientific">Trypanosoma cruzi Dm28c</name>
    <dbReference type="NCBI Taxonomy" id="1416333"/>
    <lineage>
        <taxon>Eukaryota</taxon>
        <taxon>Discoba</taxon>
        <taxon>Euglenozoa</taxon>
        <taxon>Kinetoplastea</taxon>
        <taxon>Metakinetoplastina</taxon>
        <taxon>Trypanosomatida</taxon>
        <taxon>Trypanosomatidae</taxon>
        <taxon>Trypanosoma</taxon>
        <taxon>Schizotrypanum</taxon>
    </lineage>
</organism>
<dbReference type="Pfam" id="PF00078">
    <property type="entry name" value="RVT_1"/>
    <property type="match status" value="1"/>
</dbReference>
<feature type="region of interest" description="Disordered" evidence="1">
    <location>
        <begin position="232"/>
        <end position="257"/>
    </location>
</feature>
<dbReference type="PANTHER" id="PTHR19446">
    <property type="entry name" value="REVERSE TRANSCRIPTASES"/>
    <property type="match status" value="1"/>
</dbReference>
<dbReference type="InterPro" id="IPR000477">
    <property type="entry name" value="RT_dom"/>
</dbReference>
<proteinExistence type="predicted"/>
<evidence type="ECO:0000313" key="4">
    <source>
        <dbReference type="Proteomes" id="UP000017861"/>
    </source>
</evidence>
<dbReference type="AlphaFoldDB" id="V5ASR3"/>
<feature type="compositionally biased region" description="Basic residues" evidence="1">
    <location>
        <begin position="241"/>
        <end position="257"/>
    </location>
</feature>
<evidence type="ECO:0000256" key="1">
    <source>
        <dbReference type="SAM" id="MobiDB-lite"/>
    </source>
</evidence>
<dbReference type="Proteomes" id="UP000017861">
    <property type="component" value="Unassembled WGS sequence"/>
</dbReference>
<dbReference type="OrthoDB" id="278055at2759"/>
<reference evidence="3 4" key="1">
    <citation type="journal article" date="2014" name="Genome Announc.">
        <title>Trypanosoma cruzi Clone Dm28c Draft Genome Sequence.</title>
        <authorList>
            <person name="Grisard E.C."/>
            <person name="Teixeira S.M."/>
            <person name="de Almeida L.G."/>
            <person name="Stoco P.H."/>
            <person name="Gerber A.L."/>
            <person name="Talavera-Lopez C."/>
            <person name="Lima O.C."/>
            <person name="Andersson B."/>
            <person name="de Vasconcelos A.T."/>
        </authorList>
    </citation>
    <scope>NUCLEOTIDE SEQUENCE [LARGE SCALE GENOMIC DNA]</scope>
    <source>
        <strain evidence="3 4">Dm28c</strain>
    </source>
</reference>